<dbReference type="EMBL" id="JABSTR010000004">
    <property type="protein sequence ID" value="KAH9367556.1"/>
    <property type="molecule type" value="Genomic_DNA"/>
</dbReference>
<name>A0A9J6FZQ6_HAELO</name>
<sequence>MDADATRHSSKASGAWIRGSPPSLHPGQDETASYRYETINMSSYFIGQNADFERSALPSIPAMTRTLQRQRRSTNALPPAPRSLADIVLNDDFLTMANGQQCLLYDAGPQDP</sequence>
<accession>A0A9J6FZQ6</accession>
<gene>
    <name evidence="2" type="ORF">HPB48_001648</name>
</gene>
<reference evidence="2 3" key="1">
    <citation type="journal article" date="2020" name="Cell">
        <title>Large-Scale Comparative Analyses of Tick Genomes Elucidate Their Genetic Diversity and Vector Capacities.</title>
        <authorList>
            <consortium name="Tick Genome and Microbiome Consortium (TIGMIC)"/>
            <person name="Jia N."/>
            <person name="Wang J."/>
            <person name="Shi W."/>
            <person name="Du L."/>
            <person name="Sun Y."/>
            <person name="Zhan W."/>
            <person name="Jiang J.F."/>
            <person name="Wang Q."/>
            <person name="Zhang B."/>
            <person name="Ji P."/>
            <person name="Bell-Sakyi L."/>
            <person name="Cui X.M."/>
            <person name="Yuan T.T."/>
            <person name="Jiang B.G."/>
            <person name="Yang W.F."/>
            <person name="Lam T.T."/>
            <person name="Chang Q.C."/>
            <person name="Ding S.J."/>
            <person name="Wang X.J."/>
            <person name="Zhu J.G."/>
            <person name="Ruan X.D."/>
            <person name="Zhao L."/>
            <person name="Wei J.T."/>
            <person name="Ye R.Z."/>
            <person name="Que T.C."/>
            <person name="Du C.H."/>
            <person name="Zhou Y.H."/>
            <person name="Cheng J.X."/>
            <person name="Dai P.F."/>
            <person name="Guo W.B."/>
            <person name="Han X.H."/>
            <person name="Huang E.J."/>
            <person name="Li L.F."/>
            <person name="Wei W."/>
            <person name="Gao Y.C."/>
            <person name="Liu J.Z."/>
            <person name="Shao H.Z."/>
            <person name="Wang X."/>
            <person name="Wang C.C."/>
            <person name="Yang T.C."/>
            <person name="Huo Q.B."/>
            <person name="Li W."/>
            <person name="Chen H.Y."/>
            <person name="Chen S.E."/>
            <person name="Zhou L.G."/>
            <person name="Ni X.B."/>
            <person name="Tian J.H."/>
            <person name="Sheng Y."/>
            <person name="Liu T."/>
            <person name="Pan Y.S."/>
            <person name="Xia L.Y."/>
            <person name="Li J."/>
            <person name="Zhao F."/>
            <person name="Cao W.C."/>
        </authorList>
    </citation>
    <scope>NUCLEOTIDE SEQUENCE [LARGE SCALE GENOMIC DNA]</scope>
    <source>
        <strain evidence="2">HaeL-2018</strain>
    </source>
</reference>
<evidence type="ECO:0000313" key="3">
    <source>
        <dbReference type="Proteomes" id="UP000821853"/>
    </source>
</evidence>
<proteinExistence type="predicted"/>
<evidence type="ECO:0000256" key="1">
    <source>
        <dbReference type="SAM" id="MobiDB-lite"/>
    </source>
</evidence>
<evidence type="ECO:0000313" key="2">
    <source>
        <dbReference type="EMBL" id="KAH9367556.1"/>
    </source>
</evidence>
<dbReference type="Proteomes" id="UP000821853">
    <property type="component" value="Chromosome 2"/>
</dbReference>
<feature type="region of interest" description="Disordered" evidence="1">
    <location>
        <begin position="1"/>
        <end position="31"/>
    </location>
</feature>
<protein>
    <submittedName>
        <fullName evidence="2">Uncharacterized protein</fullName>
    </submittedName>
</protein>
<organism evidence="2 3">
    <name type="scientific">Haemaphysalis longicornis</name>
    <name type="common">Bush tick</name>
    <dbReference type="NCBI Taxonomy" id="44386"/>
    <lineage>
        <taxon>Eukaryota</taxon>
        <taxon>Metazoa</taxon>
        <taxon>Ecdysozoa</taxon>
        <taxon>Arthropoda</taxon>
        <taxon>Chelicerata</taxon>
        <taxon>Arachnida</taxon>
        <taxon>Acari</taxon>
        <taxon>Parasitiformes</taxon>
        <taxon>Ixodida</taxon>
        <taxon>Ixodoidea</taxon>
        <taxon>Ixodidae</taxon>
        <taxon>Haemaphysalinae</taxon>
        <taxon>Haemaphysalis</taxon>
    </lineage>
</organism>
<keyword evidence="3" id="KW-1185">Reference proteome</keyword>
<dbReference type="AlphaFoldDB" id="A0A9J6FZQ6"/>
<comment type="caution">
    <text evidence="2">The sequence shown here is derived from an EMBL/GenBank/DDBJ whole genome shotgun (WGS) entry which is preliminary data.</text>
</comment>
<dbReference type="VEuPathDB" id="VectorBase:HLOH_042594"/>